<gene>
    <name evidence="3" type="ORF">SAMN05216167_119116</name>
</gene>
<feature type="domain" description="Serine aminopeptidase S33" evidence="2">
    <location>
        <begin position="74"/>
        <end position="282"/>
    </location>
</feature>
<dbReference type="SUPFAM" id="SSF53474">
    <property type="entry name" value="alpha/beta-Hydrolases"/>
    <property type="match status" value="1"/>
</dbReference>
<keyword evidence="1" id="KW-0732">Signal</keyword>
<dbReference type="STRING" id="662367.SAMN05216167_119116"/>
<dbReference type="Proteomes" id="UP000198598">
    <property type="component" value="Unassembled WGS sequence"/>
</dbReference>
<dbReference type="InterPro" id="IPR053145">
    <property type="entry name" value="AB_hydrolase_Est10"/>
</dbReference>
<protein>
    <recommendedName>
        <fullName evidence="2">Serine aminopeptidase S33 domain-containing protein</fullName>
    </recommendedName>
</protein>
<dbReference type="InterPro" id="IPR022742">
    <property type="entry name" value="Hydrolase_4"/>
</dbReference>
<dbReference type="Gene3D" id="3.40.50.1820">
    <property type="entry name" value="alpha/beta hydrolase"/>
    <property type="match status" value="1"/>
</dbReference>
<dbReference type="OrthoDB" id="9809549at2"/>
<dbReference type="Pfam" id="PF12146">
    <property type="entry name" value="Hydrolase_4"/>
    <property type="match status" value="1"/>
</dbReference>
<organism evidence="3 4">
    <name type="scientific">Spirosoma endophyticum</name>
    <dbReference type="NCBI Taxonomy" id="662367"/>
    <lineage>
        <taxon>Bacteria</taxon>
        <taxon>Pseudomonadati</taxon>
        <taxon>Bacteroidota</taxon>
        <taxon>Cytophagia</taxon>
        <taxon>Cytophagales</taxon>
        <taxon>Cytophagaceae</taxon>
        <taxon>Spirosoma</taxon>
    </lineage>
</organism>
<dbReference type="GO" id="GO:0052689">
    <property type="term" value="F:carboxylic ester hydrolase activity"/>
    <property type="evidence" value="ECO:0007669"/>
    <property type="project" value="TreeGrafter"/>
</dbReference>
<name>A0A1I2DFX6_9BACT</name>
<dbReference type="AlphaFoldDB" id="A0A1I2DFX6"/>
<reference evidence="3 4" key="1">
    <citation type="submission" date="2016-10" db="EMBL/GenBank/DDBJ databases">
        <authorList>
            <person name="de Groot N.N."/>
        </authorList>
    </citation>
    <scope>NUCLEOTIDE SEQUENCE [LARGE SCALE GENOMIC DNA]</scope>
    <source>
        <strain evidence="3 4">DSM 26130</strain>
    </source>
</reference>
<keyword evidence="4" id="KW-1185">Reference proteome</keyword>
<feature type="signal peptide" evidence="1">
    <location>
        <begin position="1"/>
        <end position="20"/>
    </location>
</feature>
<proteinExistence type="predicted"/>
<accession>A0A1I2DFX6</accession>
<evidence type="ECO:0000313" key="3">
    <source>
        <dbReference type="EMBL" id="SFE79404.1"/>
    </source>
</evidence>
<evidence type="ECO:0000256" key="1">
    <source>
        <dbReference type="SAM" id="SignalP"/>
    </source>
</evidence>
<evidence type="ECO:0000313" key="4">
    <source>
        <dbReference type="Proteomes" id="UP000198598"/>
    </source>
</evidence>
<dbReference type="PANTHER" id="PTHR43265:SF1">
    <property type="entry name" value="ESTERASE ESTD"/>
    <property type="match status" value="1"/>
</dbReference>
<dbReference type="PANTHER" id="PTHR43265">
    <property type="entry name" value="ESTERASE ESTD"/>
    <property type="match status" value="1"/>
</dbReference>
<feature type="chain" id="PRO_5011475535" description="Serine aminopeptidase S33 domain-containing protein" evidence="1">
    <location>
        <begin position="21"/>
        <end position="321"/>
    </location>
</feature>
<dbReference type="RefSeq" id="WP_093832809.1">
    <property type="nucleotide sequence ID" value="NZ_FOLQ01000019.1"/>
</dbReference>
<dbReference type="InterPro" id="IPR029058">
    <property type="entry name" value="AB_hydrolase_fold"/>
</dbReference>
<sequence>MNRIIFFTFFLMAACPAVLAQTDEPIQLKTDAFLLDGTLTLPVNTTGPVPVVLLLAGSGPTDRDGNSGLGLITNVHKMLADSLVNRGMAVARYDKRGAGKSKATDVKKVTPADRLFDAVIEDAVGFIRLLQGDKRFSKVFVVGHSEGSQVGMVAAQAANASGFVSIAGIGRNIADVMKSQFAYAMPDSLKSESYRILESLKAGHAVSTTSPALMKVFRPSSQTYLISWMKHDPVTDIKAYRGPVLIIQGTNDFQVAVKEAELLNAARPDARLVLIPSMTHMLRTYEGKEQSENAKTYTAVTQSLSPGLVPAIAQFVKPSPH</sequence>
<dbReference type="PROSITE" id="PS51257">
    <property type="entry name" value="PROKAR_LIPOPROTEIN"/>
    <property type="match status" value="1"/>
</dbReference>
<evidence type="ECO:0000259" key="2">
    <source>
        <dbReference type="Pfam" id="PF12146"/>
    </source>
</evidence>
<dbReference type="EMBL" id="FOLQ01000019">
    <property type="protein sequence ID" value="SFE79404.1"/>
    <property type="molecule type" value="Genomic_DNA"/>
</dbReference>